<dbReference type="Gene3D" id="1.10.533.10">
    <property type="entry name" value="Death Domain, Fas"/>
    <property type="match status" value="1"/>
</dbReference>
<dbReference type="EnsemblMetazoa" id="Aqu2.1.13242_001">
    <property type="protein sequence ID" value="Aqu2.1.13242_001"/>
    <property type="gene ID" value="Aqu2.1.13242"/>
</dbReference>
<proteinExistence type="predicted"/>
<accession>A0A1X7TF36</accession>
<evidence type="ECO:0000259" key="1">
    <source>
        <dbReference type="PROSITE" id="PS50017"/>
    </source>
</evidence>
<dbReference type="InParanoid" id="A0A1X7TF36"/>
<dbReference type="AlphaFoldDB" id="A0A1X7TF36"/>
<reference evidence="2" key="1">
    <citation type="submission" date="2017-05" db="UniProtKB">
        <authorList>
            <consortium name="EnsemblMetazoa"/>
        </authorList>
    </citation>
    <scope>IDENTIFICATION</scope>
</reference>
<dbReference type="PROSITE" id="PS50017">
    <property type="entry name" value="DEATH_DOMAIN"/>
    <property type="match status" value="1"/>
</dbReference>
<evidence type="ECO:0000313" key="2">
    <source>
        <dbReference type="EnsemblMetazoa" id="Aqu2.1.13242_001"/>
    </source>
</evidence>
<sequence length="125" mass="14513">MTILSGRTLTPSDLDKVVDLLEKYHFSLKSYFDLGLYLHLSYSTLVEIKENNRRDIRSCFKECLASWLSGADGVENPTIDKLIAALEEIGEYAVAQYIDEERRREYDIIKPYSSLFIQHTCNNHF</sequence>
<protein>
    <recommendedName>
        <fullName evidence="1">Death domain-containing protein</fullName>
    </recommendedName>
</protein>
<dbReference type="Pfam" id="PF00531">
    <property type="entry name" value="Death"/>
    <property type="match status" value="1"/>
</dbReference>
<name>A0A1X7TF36_AMPQE</name>
<dbReference type="InterPro" id="IPR000488">
    <property type="entry name" value="Death_dom"/>
</dbReference>
<dbReference type="CDD" id="cd01670">
    <property type="entry name" value="Death"/>
    <property type="match status" value="1"/>
</dbReference>
<dbReference type="GO" id="GO:0007165">
    <property type="term" value="P:signal transduction"/>
    <property type="evidence" value="ECO:0007669"/>
    <property type="project" value="InterPro"/>
</dbReference>
<organism evidence="2">
    <name type="scientific">Amphimedon queenslandica</name>
    <name type="common">Sponge</name>
    <dbReference type="NCBI Taxonomy" id="400682"/>
    <lineage>
        <taxon>Eukaryota</taxon>
        <taxon>Metazoa</taxon>
        <taxon>Porifera</taxon>
        <taxon>Demospongiae</taxon>
        <taxon>Heteroscleromorpha</taxon>
        <taxon>Haplosclerida</taxon>
        <taxon>Niphatidae</taxon>
        <taxon>Amphimedon</taxon>
    </lineage>
</organism>
<dbReference type="SUPFAM" id="SSF47986">
    <property type="entry name" value="DEATH domain"/>
    <property type="match status" value="1"/>
</dbReference>
<dbReference type="InterPro" id="IPR011029">
    <property type="entry name" value="DEATH-like_dom_sf"/>
</dbReference>
<feature type="domain" description="Death" evidence="1">
    <location>
        <begin position="30"/>
        <end position="102"/>
    </location>
</feature>